<reference evidence="3 4" key="1">
    <citation type="journal article" date="2015" name="Antonie Van Leeuwenhoek">
        <title>Prauserella endophytica sp. nov., an endophytic actinobacterium isolated from Tamarix taklamakanensis.</title>
        <authorList>
            <person name="Liu J.M."/>
            <person name="Habden X."/>
            <person name="Guo L."/>
            <person name="Tuo L."/>
            <person name="Jiang Z.K."/>
            <person name="Liu S.W."/>
            <person name="Liu X.F."/>
            <person name="Chen L."/>
            <person name="Li R.F."/>
            <person name="Zhang Y.Q."/>
            <person name="Sun C.H."/>
        </authorList>
    </citation>
    <scope>NUCLEOTIDE SEQUENCE [LARGE SCALE GENOMIC DNA]</scope>
    <source>
        <strain evidence="3 4">CGMCC 4.7182</strain>
    </source>
</reference>
<name>A0ABY2RWB7_9PSEU</name>
<dbReference type="PANTHER" id="PTHR10803">
    <property type="entry name" value="ARSENICAL PUMP-DRIVING ATPASE ARSENITE-TRANSLOCATING ATPASE"/>
    <property type="match status" value="1"/>
</dbReference>
<feature type="domain" description="ArsA/GET3 Anion-transporting ATPase-like" evidence="2">
    <location>
        <begin position="24"/>
        <end position="319"/>
    </location>
</feature>
<dbReference type="PANTHER" id="PTHR10803:SF3">
    <property type="entry name" value="ATPASE GET3"/>
    <property type="match status" value="1"/>
</dbReference>
<dbReference type="InterPro" id="IPR016300">
    <property type="entry name" value="ATPase_ArsA/GET3"/>
</dbReference>
<dbReference type="CDD" id="cd02035">
    <property type="entry name" value="ArsA"/>
    <property type="match status" value="1"/>
</dbReference>
<dbReference type="Gene3D" id="3.40.50.300">
    <property type="entry name" value="P-loop containing nucleotide triphosphate hydrolases"/>
    <property type="match status" value="1"/>
</dbReference>
<evidence type="ECO:0000313" key="3">
    <source>
        <dbReference type="EMBL" id="TKG63129.1"/>
    </source>
</evidence>
<gene>
    <name evidence="3" type="ORF">FCN18_30645</name>
</gene>
<dbReference type="EMBL" id="SWMS01000024">
    <property type="protein sequence ID" value="TKG63129.1"/>
    <property type="molecule type" value="Genomic_DNA"/>
</dbReference>
<proteinExistence type="inferred from homology"/>
<dbReference type="NCBIfam" id="TIGR00345">
    <property type="entry name" value="GET3_arsA_TRC40"/>
    <property type="match status" value="1"/>
</dbReference>
<organism evidence="3 4">
    <name type="scientific">Prauserella endophytica</name>
    <dbReference type="NCBI Taxonomy" id="1592324"/>
    <lineage>
        <taxon>Bacteria</taxon>
        <taxon>Bacillati</taxon>
        <taxon>Actinomycetota</taxon>
        <taxon>Actinomycetes</taxon>
        <taxon>Pseudonocardiales</taxon>
        <taxon>Pseudonocardiaceae</taxon>
        <taxon>Prauserella</taxon>
        <taxon>Prauserella coralliicola group</taxon>
    </lineage>
</organism>
<evidence type="ECO:0000313" key="4">
    <source>
        <dbReference type="Proteomes" id="UP000309992"/>
    </source>
</evidence>
<evidence type="ECO:0000256" key="1">
    <source>
        <dbReference type="ARBA" id="ARBA00011040"/>
    </source>
</evidence>
<dbReference type="SUPFAM" id="SSF52540">
    <property type="entry name" value="P-loop containing nucleoside triphosphate hydrolases"/>
    <property type="match status" value="1"/>
</dbReference>
<sequence length="330" mass="35336">MAPADGPRDLRRRRSLLLSPVIRFFGGKGGVGKTTLAAAFALRQAERGTRTLVVSTDPAHSLGDVLLASLADTPREVLPGLWAAEISGEEQASRRVAEVAEDARHAVPREVLPAVERHLARAASSPGTVESALLDRLTDLTEQVGTRWDLLVVDSAPTGHMVRLLSLPTLLTPWIEGLARQRERARNADRLVAGMSGDAADDPDPLLRRLHVRRDRMERMARRLRAEALVHLVVVPEHLALAETLRAADTLADAGLPLGAVLVNRVVPDEETGVLAGRRDQQQEVLLRLKERFADAGLVRVPLLAGTLAGAAELAVLGTVFDGAGGTLAG</sequence>
<evidence type="ECO:0000259" key="2">
    <source>
        <dbReference type="Pfam" id="PF02374"/>
    </source>
</evidence>
<dbReference type="InterPro" id="IPR025723">
    <property type="entry name" value="ArsA/GET3_ATPase-like"/>
</dbReference>
<comment type="caution">
    <text evidence="3">The sequence shown here is derived from an EMBL/GenBank/DDBJ whole genome shotgun (WGS) entry which is preliminary data.</text>
</comment>
<dbReference type="Proteomes" id="UP000309992">
    <property type="component" value="Unassembled WGS sequence"/>
</dbReference>
<accession>A0ABY2RWB7</accession>
<comment type="similarity">
    <text evidence="1">Belongs to the arsA ATPase family.</text>
</comment>
<keyword evidence="4" id="KW-1185">Reference proteome</keyword>
<protein>
    <submittedName>
        <fullName evidence="3">ArsA family ATPase</fullName>
    </submittedName>
</protein>
<dbReference type="InterPro" id="IPR027417">
    <property type="entry name" value="P-loop_NTPase"/>
</dbReference>
<dbReference type="Pfam" id="PF02374">
    <property type="entry name" value="ArsA_ATPase"/>
    <property type="match status" value="1"/>
</dbReference>